<feature type="transmembrane region" description="Helical" evidence="2">
    <location>
        <begin position="26"/>
        <end position="44"/>
    </location>
</feature>
<proteinExistence type="predicted"/>
<accession>W7XKZ6</accession>
<name>W7XKZ6_TETTS</name>
<dbReference type="InParanoid" id="W7XKZ6"/>
<keyword evidence="2 3" id="KW-0812">Transmembrane</keyword>
<dbReference type="EMBL" id="GG662767">
    <property type="protein sequence ID" value="EWS75404.1"/>
    <property type="molecule type" value="Genomic_DNA"/>
</dbReference>
<sequence>MTKNSKKIQTNTHSKSTSQERKRRRYYLNYYCVYHLSLYLYLSFQKELQTI</sequence>
<dbReference type="Proteomes" id="UP000009168">
    <property type="component" value="Unassembled WGS sequence"/>
</dbReference>
<organism evidence="3 4">
    <name type="scientific">Tetrahymena thermophila (strain SB210)</name>
    <dbReference type="NCBI Taxonomy" id="312017"/>
    <lineage>
        <taxon>Eukaryota</taxon>
        <taxon>Sar</taxon>
        <taxon>Alveolata</taxon>
        <taxon>Ciliophora</taxon>
        <taxon>Intramacronucleata</taxon>
        <taxon>Oligohymenophorea</taxon>
        <taxon>Hymenostomatida</taxon>
        <taxon>Tetrahymenina</taxon>
        <taxon>Tetrahymenidae</taxon>
        <taxon>Tetrahymena</taxon>
    </lineage>
</organism>
<evidence type="ECO:0000313" key="4">
    <source>
        <dbReference type="Proteomes" id="UP000009168"/>
    </source>
</evidence>
<feature type="compositionally biased region" description="Polar residues" evidence="1">
    <location>
        <begin position="7"/>
        <end position="17"/>
    </location>
</feature>
<reference evidence="4" key="1">
    <citation type="journal article" date="2006" name="PLoS Biol.">
        <title>Macronuclear genome sequence of the ciliate Tetrahymena thermophila, a model eukaryote.</title>
        <authorList>
            <person name="Eisen J.A."/>
            <person name="Coyne R.S."/>
            <person name="Wu M."/>
            <person name="Wu D."/>
            <person name="Thiagarajan M."/>
            <person name="Wortman J.R."/>
            <person name="Badger J.H."/>
            <person name="Ren Q."/>
            <person name="Amedeo P."/>
            <person name="Jones K.M."/>
            <person name="Tallon L.J."/>
            <person name="Delcher A.L."/>
            <person name="Salzberg S.L."/>
            <person name="Silva J.C."/>
            <person name="Haas B.J."/>
            <person name="Majoros W.H."/>
            <person name="Farzad M."/>
            <person name="Carlton J.M."/>
            <person name="Smith R.K. Jr."/>
            <person name="Garg J."/>
            <person name="Pearlman R.E."/>
            <person name="Karrer K.M."/>
            <person name="Sun L."/>
            <person name="Manning G."/>
            <person name="Elde N.C."/>
            <person name="Turkewitz A.P."/>
            <person name="Asai D.J."/>
            <person name="Wilkes D.E."/>
            <person name="Wang Y."/>
            <person name="Cai H."/>
            <person name="Collins K."/>
            <person name="Stewart B.A."/>
            <person name="Lee S.R."/>
            <person name="Wilamowska K."/>
            <person name="Weinberg Z."/>
            <person name="Ruzzo W.L."/>
            <person name="Wloga D."/>
            <person name="Gaertig J."/>
            <person name="Frankel J."/>
            <person name="Tsao C.-C."/>
            <person name="Gorovsky M.A."/>
            <person name="Keeling P.J."/>
            <person name="Waller R.F."/>
            <person name="Patron N.J."/>
            <person name="Cherry J.M."/>
            <person name="Stover N.A."/>
            <person name="Krieger C.J."/>
            <person name="del Toro C."/>
            <person name="Ryder H.F."/>
            <person name="Williamson S.C."/>
            <person name="Barbeau R.A."/>
            <person name="Hamilton E.P."/>
            <person name="Orias E."/>
        </authorList>
    </citation>
    <scope>NUCLEOTIDE SEQUENCE [LARGE SCALE GENOMIC DNA]</scope>
    <source>
        <strain evidence="4">SB210</strain>
    </source>
</reference>
<gene>
    <name evidence="3" type="ORF">TTHERM_000102839</name>
</gene>
<dbReference type="RefSeq" id="XP_012652078.1">
    <property type="nucleotide sequence ID" value="XM_012796624.1"/>
</dbReference>
<evidence type="ECO:0000256" key="1">
    <source>
        <dbReference type="SAM" id="MobiDB-lite"/>
    </source>
</evidence>
<keyword evidence="4" id="KW-1185">Reference proteome</keyword>
<feature type="region of interest" description="Disordered" evidence="1">
    <location>
        <begin position="1"/>
        <end position="21"/>
    </location>
</feature>
<dbReference type="AlphaFoldDB" id="W7XKZ6"/>
<evidence type="ECO:0000313" key="3">
    <source>
        <dbReference type="EMBL" id="EWS75404.1"/>
    </source>
</evidence>
<keyword evidence="2" id="KW-1133">Transmembrane helix</keyword>
<keyword evidence="2" id="KW-0472">Membrane</keyword>
<dbReference type="GeneID" id="24437294"/>
<dbReference type="KEGG" id="tet:TTHERM_000102839"/>
<protein>
    <submittedName>
        <fullName evidence="3">Transmembrane protein, putative</fullName>
    </submittedName>
</protein>
<evidence type="ECO:0000256" key="2">
    <source>
        <dbReference type="SAM" id="Phobius"/>
    </source>
</evidence>